<organism evidence="3 4">
    <name type="scientific">Pseudoalteromonas rubra</name>
    <dbReference type="NCBI Taxonomy" id="43658"/>
    <lineage>
        <taxon>Bacteria</taxon>
        <taxon>Pseudomonadati</taxon>
        <taxon>Pseudomonadota</taxon>
        <taxon>Gammaproteobacteria</taxon>
        <taxon>Alteromonadales</taxon>
        <taxon>Pseudoalteromonadaceae</taxon>
        <taxon>Pseudoalteromonas</taxon>
    </lineage>
</organism>
<proteinExistence type="predicted"/>
<evidence type="ECO:0000256" key="1">
    <source>
        <dbReference type="SAM" id="Coils"/>
    </source>
</evidence>
<accession>A0A0F4Q8L8</accession>
<keyword evidence="2" id="KW-0732">Signal</keyword>
<protein>
    <recommendedName>
        <fullName evidence="5">Lipoprotein</fullName>
    </recommendedName>
</protein>
<name>A0A0F4Q8L8_9GAMM</name>
<dbReference type="Proteomes" id="UP000033452">
    <property type="component" value="Unassembled WGS sequence"/>
</dbReference>
<evidence type="ECO:0008006" key="5">
    <source>
        <dbReference type="Google" id="ProtNLM"/>
    </source>
</evidence>
<dbReference type="PATRIC" id="fig|43658.5.peg.5075"/>
<dbReference type="PROSITE" id="PS51257">
    <property type="entry name" value="PROKAR_LIPOPROTEIN"/>
    <property type="match status" value="1"/>
</dbReference>
<evidence type="ECO:0000256" key="2">
    <source>
        <dbReference type="SAM" id="SignalP"/>
    </source>
</evidence>
<reference evidence="3 4" key="1">
    <citation type="journal article" date="2015" name="BMC Genomics">
        <title>Genome mining reveals unlocked bioactive potential of marine Gram-negative bacteria.</title>
        <authorList>
            <person name="Machado H."/>
            <person name="Sonnenschein E.C."/>
            <person name="Melchiorsen J."/>
            <person name="Gram L."/>
        </authorList>
    </citation>
    <scope>NUCLEOTIDE SEQUENCE [LARGE SCALE GENOMIC DNA]</scope>
    <source>
        <strain evidence="3 4">S2471</strain>
    </source>
</reference>
<comment type="caution">
    <text evidence="3">The sequence shown here is derived from an EMBL/GenBank/DDBJ whole genome shotgun (WGS) entry which is preliminary data.</text>
</comment>
<gene>
    <name evidence="3" type="ORF">TW77_23835</name>
</gene>
<feature type="signal peptide" evidence="2">
    <location>
        <begin position="1"/>
        <end position="23"/>
    </location>
</feature>
<keyword evidence="4" id="KW-1185">Reference proteome</keyword>
<sequence length="167" mass="18542">MRMVLLSLTLLLVSGCVSIPPQAVTSQALIVIGIESAKNNQIKIINAYADDQISQVENLMKNFVIDDVIASELNGRSALPADEVRALLVEYAEDLRAEISKIESSRQSLLKETEIGYGQLIELAKANHDFLKTAHDAATIQNDLIDKYKEKLKEVEKKVEDYINNEG</sequence>
<feature type="chain" id="PRO_5002475162" description="Lipoprotein" evidence="2">
    <location>
        <begin position="24"/>
        <end position="167"/>
    </location>
</feature>
<feature type="coiled-coil region" evidence="1">
    <location>
        <begin position="138"/>
        <end position="165"/>
    </location>
</feature>
<dbReference type="RefSeq" id="WP_046007466.1">
    <property type="nucleotide sequence ID" value="NZ_JXYA01000118.1"/>
</dbReference>
<dbReference type="AlphaFoldDB" id="A0A0F4Q8L8"/>
<keyword evidence="1" id="KW-0175">Coiled coil</keyword>
<dbReference type="EMBL" id="JXYA01000118">
    <property type="protein sequence ID" value="KJZ03674.1"/>
    <property type="molecule type" value="Genomic_DNA"/>
</dbReference>
<evidence type="ECO:0000313" key="3">
    <source>
        <dbReference type="EMBL" id="KJZ03674.1"/>
    </source>
</evidence>
<evidence type="ECO:0000313" key="4">
    <source>
        <dbReference type="Proteomes" id="UP000033452"/>
    </source>
</evidence>